<sequence length="99" mass="10917">MQDAVHELLIPFAMAASFGAFTGSLFRLTGRPGSQRPLMFPILGLLGGITAFMIHRVLVWTFDAPAWLLPILVVLQVWLWLGPLGPKIAQPSRTPDNDH</sequence>
<protein>
    <submittedName>
        <fullName evidence="2">Uncharacterized protein</fullName>
    </submittedName>
</protein>
<keyword evidence="3" id="KW-1185">Reference proteome</keyword>
<dbReference type="AlphaFoldDB" id="A0A5C1NEE5"/>
<keyword evidence="1" id="KW-0472">Membrane</keyword>
<reference evidence="2" key="1">
    <citation type="submission" date="2021-02" db="EMBL/GenBank/DDBJ databases">
        <title>Strain Y2R2, a novel species of the genus Halomonas.</title>
        <authorList>
            <person name="Huang H."/>
        </authorList>
    </citation>
    <scope>NUCLEOTIDE SEQUENCE</scope>
    <source>
        <strain evidence="2">Y2R2</strain>
    </source>
</reference>
<dbReference type="KEGG" id="hbh:E4T21_08750"/>
<feature type="transmembrane region" description="Helical" evidence="1">
    <location>
        <begin position="38"/>
        <end position="58"/>
    </location>
</feature>
<evidence type="ECO:0000313" key="2">
    <source>
        <dbReference type="EMBL" id="QEM81624.1"/>
    </source>
</evidence>
<keyword evidence="1" id="KW-1133">Transmembrane helix</keyword>
<dbReference type="EMBL" id="CP038437">
    <property type="protein sequence ID" value="QEM81624.1"/>
    <property type="molecule type" value="Genomic_DNA"/>
</dbReference>
<feature type="transmembrane region" description="Helical" evidence="1">
    <location>
        <begin position="6"/>
        <end position="26"/>
    </location>
</feature>
<evidence type="ECO:0000256" key="1">
    <source>
        <dbReference type="SAM" id="Phobius"/>
    </source>
</evidence>
<proteinExistence type="predicted"/>
<dbReference type="Proteomes" id="UP000324285">
    <property type="component" value="Chromosome"/>
</dbReference>
<accession>A0A5C1NEE5</accession>
<feature type="transmembrane region" description="Helical" evidence="1">
    <location>
        <begin position="64"/>
        <end position="81"/>
    </location>
</feature>
<dbReference type="RefSeq" id="WP_149284635.1">
    <property type="nucleotide sequence ID" value="NZ_CP038437.2"/>
</dbReference>
<organism evidence="2 3">
    <name type="scientific">Halomonas binhaiensis</name>
    <dbReference type="NCBI Taxonomy" id="2562282"/>
    <lineage>
        <taxon>Bacteria</taxon>
        <taxon>Pseudomonadati</taxon>
        <taxon>Pseudomonadota</taxon>
        <taxon>Gammaproteobacteria</taxon>
        <taxon>Oceanospirillales</taxon>
        <taxon>Halomonadaceae</taxon>
        <taxon>Halomonas</taxon>
    </lineage>
</organism>
<keyword evidence="1" id="KW-0812">Transmembrane</keyword>
<evidence type="ECO:0000313" key="3">
    <source>
        <dbReference type="Proteomes" id="UP000324285"/>
    </source>
</evidence>
<name>A0A5C1NEE5_9GAMM</name>
<gene>
    <name evidence="2" type="ORF">E4T21_08750</name>
</gene>
<dbReference type="OrthoDB" id="6169036at2"/>